<evidence type="ECO:0008006" key="3">
    <source>
        <dbReference type="Google" id="ProtNLM"/>
    </source>
</evidence>
<organism evidence="2">
    <name type="scientific">marine metagenome</name>
    <dbReference type="NCBI Taxonomy" id="408172"/>
    <lineage>
        <taxon>unclassified sequences</taxon>
        <taxon>metagenomes</taxon>
        <taxon>ecological metagenomes</taxon>
    </lineage>
</organism>
<dbReference type="AlphaFoldDB" id="A0A382YTF1"/>
<keyword evidence="1" id="KW-1133">Transmembrane helix</keyword>
<evidence type="ECO:0000313" key="2">
    <source>
        <dbReference type="EMBL" id="SVD86229.1"/>
    </source>
</evidence>
<protein>
    <recommendedName>
        <fullName evidence="3">Glycosyltransferase RgtA/B/C/D-like domain-containing protein</fullName>
    </recommendedName>
</protein>
<proteinExistence type="predicted"/>
<dbReference type="EMBL" id="UINC01178202">
    <property type="protein sequence ID" value="SVD86229.1"/>
    <property type="molecule type" value="Genomic_DNA"/>
</dbReference>
<sequence>LVMLYLLVGGLFWVPFLTLENTNQNLSGLTANELYSANDSDLQSPLFGKHFEKSTRSGWLAWSVLCGPGYALPAKQISHGFRDLMIQFEQVKSWLDQNEINEHVIFAGLLAIGCTILLLFVFKSIWSFTAPKLRLAYACFFFLPFIGLGILSYKYGFNYLLYHAHTSEYHLIFTVPALFILSLPNVFSRISSQLFLGICLALPITTQIERLSSIPFQQILYTGSPTEQARGFEAREFSNAIRIIEQDSKSHSDILLFLPAG</sequence>
<feature type="transmembrane region" description="Helical" evidence="1">
    <location>
        <begin position="169"/>
        <end position="187"/>
    </location>
</feature>
<reference evidence="2" key="1">
    <citation type="submission" date="2018-05" db="EMBL/GenBank/DDBJ databases">
        <authorList>
            <person name="Lanie J.A."/>
            <person name="Ng W.-L."/>
            <person name="Kazmierczak K.M."/>
            <person name="Andrzejewski T.M."/>
            <person name="Davidsen T.M."/>
            <person name="Wayne K.J."/>
            <person name="Tettelin H."/>
            <person name="Glass J.I."/>
            <person name="Rusch D."/>
            <person name="Podicherti R."/>
            <person name="Tsui H.-C.T."/>
            <person name="Winkler M.E."/>
        </authorList>
    </citation>
    <scope>NUCLEOTIDE SEQUENCE</scope>
</reference>
<accession>A0A382YTF1</accession>
<keyword evidence="1" id="KW-0812">Transmembrane</keyword>
<evidence type="ECO:0000256" key="1">
    <source>
        <dbReference type="SAM" id="Phobius"/>
    </source>
</evidence>
<feature type="transmembrane region" description="Helical" evidence="1">
    <location>
        <begin position="134"/>
        <end position="157"/>
    </location>
</feature>
<name>A0A382YTF1_9ZZZZ</name>
<feature type="non-terminal residue" evidence="2">
    <location>
        <position position="261"/>
    </location>
</feature>
<feature type="non-terminal residue" evidence="2">
    <location>
        <position position="1"/>
    </location>
</feature>
<keyword evidence="1" id="KW-0472">Membrane</keyword>
<feature type="transmembrane region" description="Helical" evidence="1">
    <location>
        <begin position="104"/>
        <end position="122"/>
    </location>
</feature>
<gene>
    <name evidence="2" type="ORF">METZ01_LOCUS439083</name>
</gene>